<feature type="compositionally biased region" description="Low complexity" evidence="1">
    <location>
        <begin position="1"/>
        <end position="23"/>
    </location>
</feature>
<evidence type="ECO:0000313" key="4">
    <source>
        <dbReference type="Proteomes" id="UP001220324"/>
    </source>
</evidence>
<organism evidence="3 4">
    <name type="scientific">Penicillium frequentans</name>
    <dbReference type="NCBI Taxonomy" id="3151616"/>
    <lineage>
        <taxon>Eukaryota</taxon>
        <taxon>Fungi</taxon>
        <taxon>Dikarya</taxon>
        <taxon>Ascomycota</taxon>
        <taxon>Pezizomycotina</taxon>
        <taxon>Eurotiomycetes</taxon>
        <taxon>Eurotiomycetidae</taxon>
        <taxon>Eurotiales</taxon>
        <taxon>Aspergillaceae</taxon>
        <taxon>Penicillium</taxon>
    </lineage>
</organism>
<dbReference type="InterPro" id="IPR012677">
    <property type="entry name" value="Nucleotide-bd_a/b_plait_sf"/>
</dbReference>
<feature type="region of interest" description="Disordered" evidence="1">
    <location>
        <begin position="646"/>
        <end position="704"/>
    </location>
</feature>
<dbReference type="Gene3D" id="3.30.70.330">
    <property type="match status" value="1"/>
</dbReference>
<proteinExistence type="predicted"/>
<dbReference type="InterPro" id="IPR035979">
    <property type="entry name" value="RBD_domain_sf"/>
</dbReference>
<protein>
    <recommendedName>
        <fullName evidence="2">Mei2-like C-terminal RNA recognition motif domain-containing protein</fullName>
    </recommendedName>
</protein>
<gene>
    <name evidence="3" type="ORF">N7494_002278</name>
</gene>
<keyword evidence="4" id="KW-1185">Reference proteome</keyword>
<feature type="domain" description="Mei2-like C-terminal RNA recognition motif" evidence="2">
    <location>
        <begin position="502"/>
        <end position="600"/>
    </location>
</feature>
<dbReference type="SUPFAM" id="SSF54928">
    <property type="entry name" value="RNA-binding domain, RBD"/>
    <property type="match status" value="1"/>
</dbReference>
<sequence length="704" mass="79621">MSTDPALPRGSSSSAQSGSLRSPGTQLATFGSSFTDSESNNLPMVLSRLDRMDCGTPGPYPEHSYSGNGFNQMTFPRQTKQDDFDMIQDLPAGTHYESQAFGPIPANSAATNFLSRQVNPLQSQDPIYPDLMAPLHLEAHSINPDHLVHHTQTRYSGPVLPDQTTDYLAYPNHPFTVTVTPQSRNDMRNFHAANPSPGFVSNLVSSGNSASPTRWPTPSMQNVFRGNRSTYPGATAQVPSMPRVPSLKDMRPYDRRFIVKNVDTNTPTIYILNYCHHEEFQTIFGPTLHDVRNRGQFWIGFSDMRQSQRAISHIAHDHPDWLIEPVGEGHFKHHAKIGPTHSIFEDQVLVIVYCGPGRTVPLPNLVPTLQGVLELVGPVADIRAVNLESPTEAPRFSMHGFVVRYYDTLHAANATRAINTIATSHFIIEVLVYHRDMEHQKIRHWTCQEQGRDGRVGHHLNNDYYLSPDDNRDRSPRTPGRQVDNDEQVISPQRIAQGKDPRCTVMLKNIPNAQTWDQLKAYLDVTSAGAFDFLYLRMDFEQRLNVGYAFINFASPLDILPFFTRRNGTHWPGFNEGRPKVAEISYATTQSYTLLVEKFRNSPVMLDFPDNRPKLFYIGGPHAGEEAPFPPVNNFWTLAKGVERSKQTGLYKGGPRPMPGDRRRSDNFQPETALDTPIRSNRRRGRERERTKWGFPDSPRYRHD</sequence>
<evidence type="ECO:0000256" key="1">
    <source>
        <dbReference type="SAM" id="MobiDB-lite"/>
    </source>
</evidence>
<accession>A0AAD6D3K0</accession>
<dbReference type="Proteomes" id="UP001220324">
    <property type="component" value="Unassembled WGS sequence"/>
</dbReference>
<evidence type="ECO:0000313" key="3">
    <source>
        <dbReference type="EMBL" id="KAJ5552900.1"/>
    </source>
</evidence>
<reference evidence="3 4" key="1">
    <citation type="journal article" date="2023" name="IMA Fungus">
        <title>Comparative genomic study of the Penicillium genus elucidates a diverse pangenome and 15 lateral gene transfer events.</title>
        <authorList>
            <person name="Petersen C."/>
            <person name="Sorensen T."/>
            <person name="Nielsen M.R."/>
            <person name="Sondergaard T.E."/>
            <person name="Sorensen J.L."/>
            <person name="Fitzpatrick D.A."/>
            <person name="Frisvad J.C."/>
            <person name="Nielsen K.L."/>
        </authorList>
    </citation>
    <scope>NUCLEOTIDE SEQUENCE [LARGE SCALE GENOMIC DNA]</scope>
    <source>
        <strain evidence="3 4">IBT 35679</strain>
    </source>
</reference>
<feature type="compositionally biased region" description="Polar residues" evidence="1">
    <location>
        <begin position="24"/>
        <end position="35"/>
    </location>
</feature>
<dbReference type="EMBL" id="JAQIZZ010000002">
    <property type="protein sequence ID" value="KAJ5552900.1"/>
    <property type="molecule type" value="Genomic_DNA"/>
</dbReference>
<dbReference type="Pfam" id="PF04059">
    <property type="entry name" value="RRM_2"/>
    <property type="match status" value="1"/>
</dbReference>
<dbReference type="InterPro" id="IPR007201">
    <property type="entry name" value="Mei2-like_Rrm_C"/>
</dbReference>
<evidence type="ECO:0000259" key="2">
    <source>
        <dbReference type="Pfam" id="PF04059"/>
    </source>
</evidence>
<name>A0AAD6D3K0_9EURO</name>
<comment type="caution">
    <text evidence="3">The sequence shown here is derived from an EMBL/GenBank/DDBJ whole genome shotgun (WGS) entry which is preliminary data.</text>
</comment>
<dbReference type="AlphaFoldDB" id="A0AAD6D3K0"/>
<feature type="region of interest" description="Disordered" evidence="1">
    <location>
        <begin position="458"/>
        <end position="484"/>
    </location>
</feature>
<feature type="region of interest" description="Disordered" evidence="1">
    <location>
        <begin position="1"/>
        <end position="35"/>
    </location>
</feature>
<dbReference type="GO" id="GO:0003676">
    <property type="term" value="F:nucleic acid binding"/>
    <property type="evidence" value="ECO:0007669"/>
    <property type="project" value="InterPro"/>
</dbReference>